<dbReference type="AlphaFoldDB" id="A0A1V6UYM8"/>
<keyword evidence="7" id="KW-1185">Reference proteome</keyword>
<proteinExistence type="predicted"/>
<evidence type="ECO:0000259" key="5">
    <source>
        <dbReference type="PROSITE" id="PS00498"/>
    </source>
</evidence>
<dbReference type="Gene3D" id="1.10.1280.10">
    <property type="entry name" value="Di-copper center containing domain from catechol oxidase"/>
    <property type="match status" value="1"/>
</dbReference>
<feature type="domain" description="Tyrosinase copper-binding" evidence="4">
    <location>
        <begin position="80"/>
        <end position="97"/>
    </location>
</feature>
<evidence type="ECO:0000313" key="7">
    <source>
        <dbReference type="Proteomes" id="UP000191500"/>
    </source>
</evidence>
<protein>
    <recommendedName>
        <fullName evidence="4 5">Tyrosinase copper-binding domain-containing protein</fullName>
    </recommendedName>
</protein>
<organism evidence="6 7">
    <name type="scientific">Penicillium coprophilum</name>
    <dbReference type="NCBI Taxonomy" id="36646"/>
    <lineage>
        <taxon>Eukaryota</taxon>
        <taxon>Fungi</taxon>
        <taxon>Dikarya</taxon>
        <taxon>Ascomycota</taxon>
        <taxon>Pezizomycotina</taxon>
        <taxon>Eurotiomycetes</taxon>
        <taxon>Eurotiomycetidae</taxon>
        <taxon>Eurotiales</taxon>
        <taxon>Aspergillaceae</taxon>
        <taxon>Penicillium</taxon>
    </lineage>
</organism>
<dbReference type="GO" id="GO:0046872">
    <property type="term" value="F:metal ion binding"/>
    <property type="evidence" value="ECO:0007669"/>
    <property type="project" value="UniProtKB-KW"/>
</dbReference>
<evidence type="ECO:0000256" key="2">
    <source>
        <dbReference type="ARBA" id="ARBA00023008"/>
    </source>
</evidence>
<evidence type="ECO:0000259" key="4">
    <source>
        <dbReference type="PROSITE" id="PS00497"/>
    </source>
</evidence>
<keyword evidence="1" id="KW-0479">Metal-binding</keyword>
<evidence type="ECO:0000256" key="3">
    <source>
        <dbReference type="SAM" id="SignalP"/>
    </source>
</evidence>
<dbReference type="InterPro" id="IPR050316">
    <property type="entry name" value="Tyrosinase/Hemocyanin"/>
</dbReference>
<feature type="signal peptide" evidence="3">
    <location>
        <begin position="1"/>
        <end position="22"/>
    </location>
</feature>
<feature type="chain" id="PRO_5013229509" description="Tyrosinase copper-binding domain-containing protein" evidence="3">
    <location>
        <begin position="23"/>
        <end position="342"/>
    </location>
</feature>
<feature type="domain" description="Tyrosinase copper-binding" evidence="5">
    <location>
        <begin position="261"/>
        <end position="272"/>
    </location>
</feature>
<comment type="caution">
    <text evidence="6">The sequence shown here is derived from an EMBL/GenBank/DDBJ whole genome shotgun (WGS) entry which is preliminary data.</text>
</comment>
<dbReference type="PRINTS" id="PR00092">
    <property type="entry name" value="TYROSINASE"/>
</dbReference>
<keyword evidence="2" id="KW-0186">Copper</keyword>
<dbReference type="Proteomes" id="UP000191500">
    <property type="component" value="Unassembled WGS sequence"/>
</dbReference>
<dbReference type="STRING" id="36646.A0A1V6UYM8"/>
<evidence type="ECO:0000256" key="1">
    <source>
        <dbReference type="ARBA" id="ARBA00022723"/>
    </source>
</evidence>
<dbReference type="PROSITE" id="PS00498">
    <property type="entry name" value="TYROSINASE_2"/>
    <property type="match status" value="1"/>
</dbReference>
<dbReference type="InterPro" id="IPR002227">
    <property type="entry name" value="Tyrosinase_Cu-bd"/>
</dbReference>
<accession>A0A1V6UYM8</accession>
<dbReference type="InterPro" id="IPR008922">
    <property type="entry name" value="Di-copper_centre_dom_sf"/>
</dbReference>
<gene>
    <name evidence="6" type="ORF">PENCOP_c003G06892</name>
</gene>
<dbReference type="PANTHER" id="PTHR11474:SF126">
    <property type="entry name" value="TYROSINASE-LIKE PROTEIN TYR-1-RELATED"/>
    <property type="match status" value="1"/>
</dbReference>
<sequence length="342" mass="38253">MHFVKSILLGLLLLVGDSVASCKDPPLRKEWRDLSMRERRDYIGAVRCLAARPAMTGLENVVTHFDDFQATHSDQTPWIHWVGHFVLWHRYYLATYEKALREVCGYQGGQPYWNWSLDASSTDNSSMAIFETDIFDPIRGFGGNGKYMPADETQNPLNLTGRTGGGCVEDGPFTPPSFMLAVGHPKGQPDCLRRDYIPSIMNFFARQSLVDHVQAQSDYTTFARALENIPAFTQPNIHGSGHFGVGGALGTLGNQALSPGDPLFYLHHGNVDRIFWEWQQKDLPARYHQVGGPVKSMDYTGMNVTLDFEINIGKLAPNATLESLLNTEGGTLCYSYWNNGKR</sequence>
<dbReference type="Pfam" id="PF00264">
    <property type="entry name" value="Tyrosinase"/>
    <property type="match status" value="1"/>
</dbReference>
<dbReference type="PROSITE" id="PS00497">
    <property type="entry name" value="TYROSINASE_1"/>
    <property type="match status" value="1"/>
</dbReference>
<name>A0A1V6UYM8_9EURO</name>
<dbReference type="PANTHER" id="PTHR11474">
    <property type="entry name" value="TYROSINASE FAMILY MEMBER"/>
    <property type="match status" value="1"/>
</dbReference>
<reference evidence="7" key="1">
    <citation type="journal article" date="2017" name="Nat. Microbiol.">
        <title>Global analysis of biosynthetic gene clusters reveals vast potential of secondary metabolite production in Penicillium species.</title>
        <authorList>
            <person name="Nielsen J.C."/>
            <person name="Grijseels S."/>
            <person name="Prigent S."/>
            <person name="Ji B."/>
            <person name="Dainat J."/>
            <person name="Nielsen K.F."/>
            <person name="Frisvad J.C."/>
            <person name="Workman M."/>
            <person name="Nielsen J."/>
        </authorList>
    </citation>
    <scope>NUCLEOTIDE SEQUENCE [LARGE SCALE GENOMIC DNA]</scope>
    <source>
        <strain evidence="7">IBT 31321</strain>
    </source>
</reference>
<evidence type="ECO:0000313" key="6">
    <source>
        <dbReference type="EMBL" id="OQE43496.1"/>
    </source>
</evidence>
<dbReference type="EMBL" id="MDDG01000003">
    <property type="protein sequence ID" value="OQE43496.1"/>
    <property type="molecule type" value="Genomic_DNA"/>
</dbReference>
<dbReference type="GO" id="GO:0016491">
    <property type="term" value="F:oxidoreductase activity"/>
    <property type="evidence" value="ECO:0007669"/>
    <property type="project" value="InterPro"/>
</dbReference>
<keyword evidence="3" id="KW-0732">Signal</keyword>
<dbReference type="SUPFAM" id="SSF48056">
    <property type="entry name" value="Di-copper centre-containing domain"/>
    <property type="match status" value="1"/>
</dbReference>